<dbReference type="Proteomes" id="UP000231407">
    <property type="component" value="Unassembled WGS sequence"/>
</dbReference>
<organism evidence="1 2">
    <name type="scientific">Candidatus Shapirobacteria bacterium CG06_land_8_20_14_3_00_40_12</name>
    <dbReference type="NCBI Taxonomy" id="1974881"/>
    <lineage>
        <taxon>Bacteria</taxon>
        <taxon>Candidatus Shapironibacteriota</taxon>
    </lineage>
</organism>
<protein>
    <submittedName>
        <fullName evidence="1">Uncharacterized protein</fullName>
    </submittedName>
</protein>
<evidence type="ECO:0000313" key="2">
    <source>
        <dbReference type="Proteomes" id="UP000231407"/>
    </source>
</evidence>
<gene>
    <name evidence="1" type="ORF">COS78_04345</name>
</gene>
<sequence>MRSKTVSLLLELRNKVQLAKKKGSNILLYTFAGSGGTHYLKELVRVDKELTYINRPNQELGKFNLLDLPLIEAFVYIKKVDVRQKYLLVVSSGLEFHSPEVKELTDHFYLTFSLPAGSLADIKDMSTRFGGTKNTNTLGTIMKLSGGIPKLAKYLIVNECKVDENDLAFKTLIKGISDSISGYSPSELKQLSLVDDNGNFISELLAKHLSKTWDIKINFDLSFE</sequence>
<feature type="non-terminal residue" evidence="1">
    <location>
        <position position="224"/>
    </location>
</feature>
<proteinExistence type="predicted"/>
<comment type="caution">
    <text evidence="1">The sequence shown here is derived from an EMBL/GenBank/DDBJ whole genome shotgun (WGS) entry which is preliminary data.</text>
</comment>
<name>A0A2M7AR26_9BACT</name>
<evidence type="ECO:0000313" key="1">
    <source>
        <dbReference type="EMBL" id="PIU72955.1"/>
    </source>
</evidence>
<dbReference type="AlphaFoldDB" id="A0A2M7AR26"/>
<dbReference type="EMBL" id="PEWA01000062">
    <property type="protein sequence ID" value="PIU72955.1"/>
    <property type="molecule type" value="Genomic_DNA"/>
</dbReference>
<reference evidence="2" key="1">
    <citation type="submission" date="2017-09" db="EMBL/GenBank/DDBJ databases">
        <title>Depth-based differentiation of microbial function through sediment-hosted aquifers and enrichment of novel symbionts in the deep terrestrial subsurface.</title>
        <authorList>
            <person name="Probst A.J."/>
            <person name="Ladd B."/>
            <person name="Jarett J.K."/>
            <person name="Geller-Mcgrath D.E."/>
            <person name="Sieber C.M.K."/>
            <person name="Emerson J.B."/>
            <person name="Anantharaman K."/>
            <person name="Thomas B.C."/>
            <person name="Malmstrom R."/>
            <person name="Stieglmeier M."/>
            <person name="Klingl A."/>
            <person name="Woyke T."/>
            <person name="Ryan C.M."/>
            <person name="Banfield J.F."/>
        </authorList>
    </citation>
    <scope>NUCLEOTIDE SEQUENCE [LARGE SCALE GENOMIC DNA]</scope>
</reference>
<accession>A0A2M7AR26</accession>